<feature type="domain" description="F-box" evidence="1">
    <location>
        <begin position="1"/>
        <end position="47"/>
    </location>
</feature>
<evidence type="ECO:0000259" key="1">
    <source>
        <dbReference type="PROSITE" id="PS50181"/>
    </source>
</evidence>
<sequence length="377" mass="42949">MSFFPDEVIIEVLARLPIKPLFKTRTVCKLWHGLPSDKYFVKLYNQVSDKNPMVLVEVHDSTKPNSSLICVDNSTGVSEFSLDFLRDKVNIRASCNGLLCCSSIAVKGVYYVCNPMTREFKVLPKIKDQNLTRFYPDSEATLVGLACDPSRGKFDVVLAGYQCAGSSRRPDKTFACLIFDSDSNKWRKFVSSQEEIFTHMNRNQVVYVNSALHWLTGSGSYILVLDLNFEVWRKVSVPDETRYGTGNRVYLLESDGCLSLIEISDTWMKIWVMKDYERELWHMVDRVSLGCIKGLVHGIFPIAQTGECVFLATHKQVLVYHRTSWAWKEMYSVQNNATLPLWFSAHAFRTSIFPCILSHTASALTKTKVKSGRKKLS</sequence>
<dbReference type="Pfam" id="PF00646">
    <property type="entry name" value="F-box"/>
    <property type="match status" value="1"/>
</dbReference>
<dbReference type="InterPro" id="IPR011043">
    <property type="entry name" value="Gal_Oxase/kelch_b-propeller"/>
</dbReference>
<dbReference type="SUPFAM" id="SSF81383">
    <property type="entry name" value="F-box domain"/>
    <property type="match status" value="1"/>
</dbReference>
<evidence type="ECO:0000313" key="2">
    <source>
        <dbReference type="EMBL" id="KJB12690.1"/>
    </source>
</evidence>
<dbReference type="eggNOG" id="ENOG502T0XP">
    <property type="taxonomic scope" value="Eukaryota"/>
</dbReference>
<dbReference type="SMART" id="SM00256">
    <property type="entry name" value="FBOX"/>
    <property type="match status" value="1"/>
</dbReference>
<dbReference type="PANTHER" id="PTHR31672:SF2">
    <property type="entry name" value="F-BOX DOMAIN-CONTAINING PROTEIN"/>
    <property type="match status" value="1"/>
</dbReference>
<dbReference type="InterPro" id="IPR017451">
    <property type="entry name" value="F-box-assoc_interact_dom"/>
</dbReference>
<dbReference type="EMBL" id="CM001741">
    <property type="protein sequence ID" value="KJB12690.1"/>
    <property type="molecule type" value="Genomic_DNA"/>
</dbReference>
<dbReference type="SUPFAM" id="SSF50965">
    <property type="entry name" value="Galactose oxidase, central domain"/>
    <property type="match status" value="1"/>
</dbReference>
<dbReference type="Gene3D" id="1.20.1280.50">
    <property type="match status" value="1"/>
</dbReference>
<dbReference type="STRING" id="29730.A0A0D2QZV4"/>
<dbReference type="CDD" id="cd22157">
    <property type="entry name" value="F-box_AtFBW1-like"/>
    <property type="match status" value="1"/>
</dbReference>
<dbReference type="AlphaFoldDB" id="A0A0D2QZV4"/>
<dbReference type="InterPro" id="IPR001810">
    <property type="entry name" value="F-box_dom"/>
</dbReference>
<proteinExistence type="predicted"/>
<accession>A0A0D2QZV4</accession>
<name>A0A0D2QZV4_GOSRA</name>
<dbReference type="PROSITE" id="PS50181">
    <property type="entry name" value="FBOX"/>
    <property type="match status" value="1"/>
</dbReference>
<organism evidence="2 3">
    <name type="scientific">Gossypium raimondii</name>
    <name type="common">Peruvian cotton</name>
    <name type="synonym">Gossypium klotzschianum subsp. raimondii</name>
    <dbReference type="NCBI Taxonomy" id="29730"/>
    <lineage>
        <taxon>Eukaryota</taxon>
        <taxon>Viridiplantae</taxon>
        <taxon>Streptophyta</taxon>
        <taxon>Embryophyta</taxon>
        <taxon>Tracheophyta</taxon>
        <taxon>Spermatophyta</taxon>
        <taxon>Magnoliopsida</taxon>
        <taxon>eudicotyledons</taxon>
        <taxon>Gunneridae</taxon>
        <taxon>Pentapetalae</taxon>
        <taxon>rosids</taxon>
        <taxon>malvids</taxon>
        <taxon>Malvales</taxon>
        <taxon>Malvaceae</taxon>
        <taxon>Malvoideae</taxon>
        <taxon>Gossypium</taxon>
    </lineage>
</organism>
<dbReference type="OMA" id="PEEIAIW"/>
<dbReference type="InterPro" id="IPR006527">
    <property type="entry name" value="F-box-assoc_dom_typ1"/>
</dbReference>
<gene>
    <name evidence="2" type="ORF">B456_002G031500</name>
</gene>
<reference evidence="2 3" key="1">
    <citation type="journal article" date="2012" name="Nature">
        <title>Repeated polyploidization of Gossypium genomes and the evolution of spinnable cotton fibres.</title>
        <authorList>
            <person name="Paterson A.H."/>
            <person name="Wendel J.F."/>
            <person name="Gundlach H."/>
            <person name="Guo H."/>
            <person name="Jenkins J."/>
            <person name="Jin D."/>
            <person name="Llewellyn D."/>
            <person name="Showmaker K.C."/>
            <person name="Shu S."/>
            <person name="Udall J."/>
            <person name="Yoo M.J."/>
            <person name="Byers R."/>
            <person name="Chen W."/>
            <person name="Doron-Faigenboim A."/>
            <person name="Duke M.V."/>
            <person name="Gong L."/>
            <person name="Grimwood J."/>
            <person name="Grover C."/>
            <person name="Grupp K."/>
            <person name="Hu G."/>
            <person name="Lee T.H."/>
            <person name="Li J."/>
            <person name="Lin L."/>
            <person name="Liu T."/>
            <person name="Marler B.S."/>
            <person name="Page J.T."/>
            <person name="Roberts A.W."/>
            <person name="Romanel E."/>
            <person name="Sanders W.S."/>
            <person name="Szadkowski E."/>
            <person name="Tan X."/>
            <person name="Tang H."/>
            <person name="Xu C."/>
            <person name="Wang J."/>
            <person name="Wang Z."/>
            <person name="Zhang D."/>
            <person name="Zhang L."/>
            <person name="Ashrafi H."/>
            <person name="Bedon F."/>
            <person name="Bowers J.E."/>
            <person name="Brubaker C.L."/>
            <person name="Chee P.W."/>
            <person name="Das S."/>
            <person name="Gingle A.R."/>
            <person name="Haigler C.H."/>
            <person name="Harker D."/>
            <person name="Hoffmann L.V."/>
            <person name="Hovav R."/>
            <person name="Jones D.C."/>
            <person name="Lemke C."/>
            <person name="Mansoor S."/>
            <person name="ur Rahman M."/>
            <person name="Rainville L.N."/>
            <person name="Rambani A."/>
            <person name="Reddy U.K."/>
            <person name="Rong J.K."/>
            <person name="Saranga Y."/>
            <person name="Scheffler B.E."/>
            <person name="Scheffler J.A."/>
            <person name="Stelly D.M."/>
            <person name="Triplett B.A."/>
            <person name="Van Deynze A."/>
            <person name="Vaslin M.F."/>
            <person name="Waghmare V.N."/>
            <person name="Walford S.A."/>
            <person name="Wright R.J."/>
            <person name="Zaki E.A."/>
            <person name="Zhang T."/>
            <person name="Dennis E.S."/>
            <person name="Mayer K.F."/>
            <person name="Peterson D.G."/>
            <person name="Rokhsar D.S."/>
            <person name="Wang X."/>
            <person name="Schmutz J."/>
        </authorList>
    </citation>
    <scope>NUCLEOTIDE SEQUENCE [LARGE SCALE GENOMIC DNA]</scope>
</reference>
<dbReference type="InterPro" id="IPR050796">
    <property type="entry name" value="SCF_F-box_component"/>
</dbReference>
<dbReference type="Gramene" id="KJB12690">
    <property type="protein sequence ID" value="KJB12690"/>
    <property type="gene ID" value="B456_002G031500"/>
</dbReference>
<dbReference type="NCBIfam" id="TIGR01640">
    <property type="entry name" value="F_box_assoc_1"/>
    <property type="match status" value="1"/>
</dbReference>
<dbReference type="Pfam" id="PF07734">
    <property type="entry name" value="FBA_1"/>
    <property type="match status" value="1"/>
</dbReference>
<dbReference type="PANTHER" id="PTHR31672">
    <property type="entry name" value="BNACNNG10540D PROTEIN"/>
    <property type="match status" value="1"/>
</dbReference>
<evidence type="ECO:0000313" key="3">
    <source>
        <dbReference type="Proteomes" id="UP000032304"/>
    </source>
</evidence>
<protein>
    <recommendedName>
        <fullName evidence="1">F-box domain-containing protein</fullName>
    </recommendedName>
</protein>
<dbReference type="InterPro" id="IPR036047">
    <property type="entry name" value="F-box-like_dom_sf"/>
</dbReference>
<dbReference type="Proteomes" id="UP000032304">
    <property type="component" value="Chromosome 2"/>
</dbReference>
<keyword evidence="3" id="KW-1185">Reference proteome</keyword>